<comment type="caution">
    <text evidence="8">Lacks conserved residue(s) required for the propagation of feature annotation.</text>
</comment>
<evidence type="ECO:0000256" key="2">
    <source>
        <dbReference type="ARBA" id="ARBA00022475"/>
    </source>
</evidence>
<comment type="caution">
    <text evidence="9">The sequence shown here is derived from an EMBL/GenBank/DDBJ whole genome shotgun (WGS) entry which is preliminary data.</text>
</comment>
<accession>A0A3L8DE06</accession>
<organism evidence="9 10">
    <name type="scientific">Ooceraea biroi</name>
    <name type="common">Clonal raider ant</name>
    <name type="synonym">Cerapachys biroi</name>
    <dbReference type="NCBI Taxonomy" id="2015173"/>
    <lineage>
        <taxon>Eukaryota</taxon>
        <taxon>Metazoa</taxon>
        <taxon>Ecdysozoa</taxon>
        <taxon>Arthropoda</taxon>
        <taxon>Hexapoda</taxon>
        <taxon>Insecta</taxon>
        <taxon>Pterygota</taxon>
        <taxon>Neoptera</taxon>
        <taxon>Endopterygota</taxon>
        <taxon>Hymenoptera</taxon>
        <taxon>Apocrita</taxon>
        <taxon>Aculeata</taxon>
        <taxon>Formicoidea</taxon>
        <taxon>Formicidae</taxon>
        <taxon>Dorylinae</taxon>
        <taxon>Ooceraea</taxon>
    </lineage>
</organism>
<keyword evidence="4 8" id="KW-1133">Transmembrane helix</keyword>
<keyword evidence="5 8" id="KW-0472">Membrane</keyword>
<evidence type="ECO:0000256" key="4">
    <source>
        <dbReference type="ARBA" id="ARBA00022989"/>
    </source>
</evidence>
<feature type="transmembrane region" description="Helical" evidence="8">
    <location>
        <begin position="69"/>
        <end position="95"/>
    </location>
</feature>
<feature type="transmembrane region" description="Helical" evidence="8">
    <location>
        <begin position="40"/>
        <end position="63"/>
    </location>
</feature>
<dbReference type="GO" id="GO:0043025">
    <property type="term" value="C:neuronal cell body"/>
    <property type="evidence" value="ECO:0007669"/>
    <property type="project" value="TreeGrafter"/>
</dbReference>
<dbReference type="GO" id="GO:0050909">
    <property type="term" value="P:sensory perception of taste"/>
    <property type="evidence" value="ECO:0007669"/>
    <property type="project" value="InterPro"/>
</dbReference>
<proteinExistence type="inferred from homology"/>
<comment type="subcellular location">
    <subcellularLocation>
        <location evidence="1 8">Cell membrane</location>
        <topology evidence="1 8">Multi-pass membrane protein</topology>
    </subcellularLocation>
</comment>
<comment type="function">
    <text evidence="8">Gustatory receptor which mediates acceptance or avoidance behavior, depending on its substrates.</text>
</comment>
<evidence type="ECO:0000313" key="10">
    <source>
        <dbReference type="Proteomes" id="UP000279307"/>
    </source>
</evidence>
<feature type="transmembrane region" description="Helical" evidence="8">
    <location>
        <begin position="288"/>
        <end position="307"/>
    </location>
</feature>
<keyword evidence="6 8" id="KW-0675">Receptor</keyword>
<protein>
    <recommendedName>
        <fullName evidence="8">Gustatory receptor</fullName>
    </recommendedName>
</protein>
<dbReference type="PANTHER" id="PTHR21143">
    <property type="entry name" value="INVERTEBRATE GUSTATORY RECEPTOR"/>
    <property type="match status" value="1"/>
</dbReference>
<dbReference type="GO" id="GO:0005886">
    <property type="term" value="C:plasma membrane"/>
    <property type="evidence" value="ECO:0007669"/>
    <property type="project" value="UniProtKB-SubCell"/>
</dbReference>
<dbReference type="GO" id="GO:0030424">
    <property type="term" value="C:axon"/>
    <property type="evidence" value="ECO:0007669"/>
    <property type="project" value="TreeGrafter"/>
</dbReference>
<keyword evidence="3 8" id="KW-0812">Transmembrane</keyword>
<evidence type="ECO:0000256" key="3">
    <source>
        <dbReference type="ARBA" id="ARBA00022692"/>
    </source>
</evidence>
<gene>
    <name evidence="9" type="ORF">DMN91_008893</name>
</gene>
<sequence>MTMANIIQQALRPLFLICFFIGVSVYPIKQPEPRIRITYLSILYSLIFWSFYIYIIYHVAILFTLNGLFLSTMNCIVMIINIFTTIMSTFVNFYYHERLAICMTKLNAIDDSLKELGTPKTYHKLCIWSKRGIIIWLAYVFIMNAYDTYWWLGHQRSVFWALTLACVTNHCIHVNTLMDLLFIIFLWHIGNRFDKINEHVQCLLAEKELETCNRSIVTIYESTNDHKRMLWISMHIHLELCRIARELNLMFGMQMTLETASYLMYLTAFCYHILYTIMQGSFKKMSLLSWFICYMWACSLIMRLYIINYICDNVVYKANGINKTIHHLTTITRYADILKEVYQFTLQVMHYPLKFTGMGLFQFGHKFICKFYITIATFVIIMIQFKVPVNNMES</sequence>
<dbReference type="PANTHER" id="PTHR21143:SF133">
    <property type="entry name" value="GUSTATORY AND PHEROMONE RECEPTOR 32A-RELATED"/>
    <property type="match status" value="1"/>
</dbReference>
<evidence type="ECO:0000256" key="6">
    <source>
        <dbReference type="ARBA" id="ARBA00023170"/>
    </source>
</evidence>
<keyword evidence="2 8" id="KW-1003">Cell membrane</keyword>
<evidence type="ECO:0000313" key="9">
    <source>
        <dbReference type="EMBL" id="RLU18536.1"/>
    </source>
</evidence>
<feature type="transmembrane region" description="Helical" evidence="8">
    <location>
        <begin position="158"/>
        <end position="187"/>
    </location>
</feature>
<feature type="transmembrane region" description="Helical" evidence="8">
    <location>
        <begin position="133"/>
        <end position="152"/>
    </location>
</feature>
<dbReference type="GO" id="GO:0008049">
    <property type="term" value="P:male courtship behavior"/>
    <property type="evidence" value="ECO:0007669"/>
    <property type="project" value="TreeGrafter"/>
</dbReference>
<feature type="transmembrane region" description="Helical" evidence="8">
    <location>
        <begin position="6"/>
        <end position="28"/>
    </location>
</feature>
<comment type="similarity">
    <text evidence="8">Belongs to the insect chemoreceptor superfamily. Gustatory receptor (GR) family.</text>
</comment>
<name>A0A3L8DE06_OOCBI</name>
<dbReference type="InterPro" id="IPR013604">
    <property type="entry name" value="7TM_chemorcpt"/>
</dbReference>
<feature type="transmembrane region" description="Helical" evidence="8">
    <location>
        <begin position="262"/>
        <end position="282"/>
    </location>
</feature>
<dbReference type="AlphaFoldDB" id="A0A3L8DE06"/>
<evidence type="ECO:0000256" key="7">
    <source>
        <dbReference type="ARBA" id="ARBA00023224"/>
    </source>
</evidence>
<dbReference type="GO" id="GO:0007635">
    <property type="term" value="P:chemosensory behavior"/>
    <property type="evidence" value="ECO:0007669"/>
    <property type="project" value="TreeGrafter"/>
</dbReference>
<dbReference type="OrthoDB" id="7551415at2759"/>
<keyword evidence="7 8" id="KW-0807">Transducer</keyword>
<dbReference type="Proteomes" id="UP000279307">
    <property type="component" value="Chromosome 9"/>
</dbReference>
<reference evidence="9 10" key="1">
    <citation type="journal article" date="2018" name="Genome Res.">
        <title>The genomic architecture and molecular evolution of ant odorant receptors.</title>
        <authorList>
            <person name="McKenzie S.K."/>
            <person name="Kronauer D.J.C."/>
        </authorList>
    </citation>
    <scope>NUCLEOTIDE SEQUENCE [LARGE SCALE GENOMIC DNA]</scope>
    <source>
        <strain evidence="9">Clonal line C1</strain>
    </source>
</reference>
<evidence type="ECO:0000256" key="5">
    <source>
        <dbReference type="ARBA" id="ARBA00023136"/>
    </source>
</evidence>
<feature type="transmembrane region" description="Helical" evidence="8">
    <location>
        <begin position="367"/>
        <end position="385"/>
    </location>
</feature>
<evidence type="ECO:0000256" key="8">
    <source>
        <dbReference type="RuleBase" id="RU363108"/>
    </source>
</evidence>
<dbReference type="Pfam" id="PF08395">
    <property type="entry name" value="7tm_7"/>
    <property type="match status" value="1"/>
</dbReference>
<dbReference type="GO" id="GO:0030425">
    <property type="term" value="C:dendrite"/>
    <property type="evidence" value="ECO:0007669"/>
    <property type="project" value="TreeGrafter"/>
</dbReference>
<dbReference type="GO" id="GO:0007165">
    <property type="term" value="P:signal transduction"/>
    <property type="evidence" value="ECO:0007669"/>
    <property type="project" value="UniProtKB-KW"/>
</dbReference>
<evidence type="ECO:0000256" key="1">
    <source>
        <dbReference type="ARBA" id="ARBA00004651"/>
    </source>
</evidence>
<dbReference type="EMBL" id="QOIP01000009">
    <property type="protein sequence ID" value="RLU18536.1"/>
    <property type="molecule type" value="Genomic_DNA"/>
</dbReference>